<dbReference type="GO" id="GO:0019450">
    <property type="term" value="P:L-cysteine catabolic process to pyruvate"/>
    <property type="evidence" value="ECO:0007669"/>
    <property type="project" value="TreeGrafter"/>
</dbReference>
<dbReference type="InterPro" id="IPR015424">
    <property type="entry name" value="PyrdxlP-dep_Trfase"/>
</dbReference>
<dbReference type="InterPro" id="IPR054542">
    <property type="entry name" value="Cys_met_metab_PP"/>
</dbReference>
<keyword evidence="4" id="KW-0456">Lyase</keyword>
<protein>
    <recommendedName>
        <fullName evidence="9">Cystathionine beta-lyase</fullName>
    </recommendedName>
</protein>
<dbReference type="EMBL" id="UINC01003673">
    <property type="protein sequence ID" value="SVA08322.1"/>
    <property type="molecule type" value="Genomic_DNA"/>
</dbReference>
<dbReference type="InterPro" id="IPR000277">
    <property type="entry name" value="Cys/Met-Metab_PyrdxlP-dep_enz"/>
</dbReference>
<feature type="non-terminal residue" evidence="8">
    <location>
        <position position="1"/>
    </location>
</feature>
<comment type="cofactor">
    <cofactor evidence="1">
        <name>pyridoxal 5'-phosphate</name>
        <dbReference type="ChEBI" id="CHEBI:597326"/>
    </cofactor>
</comment>
<comment type="catalytic activity">
    <reaction evidence="7">
        <text>an S-substituted L-cysteine + H2O = a thiol + pyruvate + NH4(+)</text>
        <dbReference type="Rhea" id="RHEA:18121"/>
        <dbReference type="ChEBI" id="CHEBI:15361"/>
        <dbReference type="ChEBI" id="CHEBI:15377"/>
        <dbReference type="ChEBI" id="CHEBI:28938"/>
        <dbReference type="ChEBI" id="CHEBI:29256"/>
        <dbReference type="ChEBI" id="CHEBI:58717"/>
        <dbReference type="EC" id="4.4.1.13"/>
    </reaction>
</comment>
<dbReference type="PANTHER" id="PTHR43500">
    <property type="entry name" value="CYSTATHIONINE BETA-LYASE-RELATED"/>
    <property type="match status" value="1"/>
</dbReference>
<comment type="catalytic activity">
    <reaction evidence="6">
        <text>L,L-cystathionine + H2O = L-homocysteine + pyruvate + NH4(+)</text>
        <dbReference type="Rhea" id="RHEA:13965"/>
        <dbReference type="ChEBI" id="CHEBI:15361"/>
        <dbReference type="ChEBI" id="CHEBI:15377"/>
        <dbReference type="ChEBI" id="CHEBI:28938"/>
        <dbReference type="ChEBI" id="CHEBI:58161"/>
        <dbReference type="ChEBI" id="CHEBI:58199"/>
    </reaction>
</comment>
<evidence type="ECO:0000256" key="1">
    <source>
        <dbReference type="ARBA" id="ARBA00001933"/>
    </source>
</evidence>
<accession>A0A381SWE3</accession>
<evidence type="ECO:0008006" key="9">
    <source>
        <dbReference type="Google" id="ProtNLM"/>
    </source>
</evidence>
<dbReference type="FunFam" id="3.40.640.10:FF:000046">
    <property type="entry name" value="Cystathionine gamma-lyase"/>
    <property type="match status" value="1"/>
</dbReference>
<dbReference type="AlphaFoldDB" id="A0A381SWE3"/>
<keyword evidence="3" id="KW-0663">Pyridoxal phosphate</keyword>
<gene>
    <name evidence="8" type="ORF">METZ01_LOCUS61176</name>
</gene>
<comment type="pathway">
    <text evidence="5">Amino-acid biosynthesis; L-methionine biosynthesis via de novo pathway; L-homocysteine from L-cystathionine: step 1/1.</text>
</comment>
<comment type="similarity">
    <text evidence="2">Belongs to the trans-sulfuration enzymes family.</text>
</comment>
<sequence>VNRKEKKKKNKKTILVHSGRDKKYTQGAVNIPPYRASTVLFESLAEYQSWDLEFNSFRYGRLGSPNSFALEKAYSELSGAYRSIATSSGMSAINIAVTPFVNQGDHILVTEGVYEPAGYFFNNHLAPFGVEVNFFSPLIHEEIGSMIQSNTRVVYLESPSSITFELQDIEMLVSAVRQRSSELGINIVIIFDNTWAGPLYFRPLEHDIDIEVQAATKYIVGHSDAMLGIVACSKDTFRAVKGSSIFQGISAGPDECYLGLRGMRTMAVRMEQQFQDALLIAEWLNEHPMIQSVLYPPSPFSEYHDYWKKLFSGGGSLMGIVLTEQYSEEALARMFDQMEFFAMGHSYGGYESLLIPSKLQYFRQSGVESYTSTMLRLYVGLEDYDDLIQDLDKGLARLKHS</sequence>
<dbReference type="PIRSF" id="PIRSF001434">
    <property type="entry name" value="CGS"/>
    <property type="match status" value="1"/>
</dbReference>
<dbReference type="SUPFAM" id="SSF53383">
    <property type="entry name" value="PLP-dependent transferases"/>
    <property type="match status" value="1"/>
</dbReference>
<dbReference type="InterPro" id="IPR015421">
    <property type="entry name" value="PyrdxlP-dep_Trfase_major"/>
</dbReference>
<dbReference type="GO" id="GO:0030170">
    <property type="term" value="F:pyridoxal phosphate binding"/>
    <property type="evidence" value="ECO:0007669"/>
    <property type="project" value="InterPro"/>
</dbReference>
<dbReference type="Gene3D" id="3.90.1150.10">
    <property type="entry name" value="Aspartate Aminotransferase, domain 1"/>
    <property type="match status" value="1"/>
</dbReference>
<evidence type="ECO:0000256" key="3">
    <source>
        <dbReference type="ARBA" id="ARBA00022898"/>
    </source>
</evidence>
<evidence type="ECO:0000256" key="7">
    <source>
        <dbReference type="ARBA" id="ARBA00047625"/>
    </source>
</evidence>
<dbReference type="InterPro" id="IPR006233">
    <property type="entry name" value="Cys_b_lyase_bac"/>
</dbReference>
<evidence type="ECO:0000313" key="8">
    <source>
        <dbReference type="EMBL" id="SVA08322.1"/>
    </source>
</evidence>
<proteinExistence type="inferred from homology"/>
<evidence type="ECO:0000256" key="5">
    <source>
        <dbReference type="ARBA" id="ARBA00046315"/>
    </source>
</evidence>
<dbReference type="PANTHER" id="PTHR43500:SF1">
    <property type="entry name" value="CYSTATHIONINE BETA-LYASE-RELATED"/>
    <property type="match status" value="1"/>
</dbReference>
<reference evidence="8" key="1">
    <citation type="submission" date="2018-05" db="EMBL/GenBank/DDBJ databases">
        <authorList>
            <person name="Lanie J.A."/>
            <person name="Ng W.-L."/>
            <person name="Kazmierczak K.M."/>
            <person name="Andrzejewski T.M."/>
            <person name="Davidsen T.M."/>
            <person name="Wayne K.J."/>
            <person name="Tettelin H."/>
            <person name="Glass J.I."/>
            <person name="Rusch D."/>
            <person name="Podicherti R."/>
            <person name="Tsui H.-C.T."/>
            <person name="Winkler M.E."/>
        </authorList>
    </citation>
    <scope>NUCLEOTIDE SEQUENCE</scope>
</reference>
<dbReference type="PROSITE" id="PS00868">
    <property type="entry name" value="CYS_MET_METAB_PP"/>
    <property type="match status" value="1"/>
</dbReference>
<name>A0A381SWE3_9ZZZZ</name>
<dbReference type="Gene3D" id="3.40.640.10">
    <property type="entry name" value="Type I PLP-dependent aspartate aminotransferase-like (Major domain)"/>
    <property type="match status" value="1"/>
</dbReference>
<dbReference type="NCBIfam" id="TIGR01324">
    <property type="entry name" value="cysta_beta_ly_B"/>
    <property type="match status" value="1"/>
</dbReference>
<organism evidence="8">
    <name type="scientific">marine metagenome</name>
    <dbReference type="NCBI Taxonomy" id="408172"/>
    <lineage>
        <taxon>unclassified sequences</taxon>
        <taxon>metagenomes</taxon>
        <taxon>ecological metagenomes</taxon>
    </lineage>
</organism>
<evidence type="ECO:0000256" key="4">
    <source>
        <dbReference type="ARBA" id="ARBA00023239"/>
    </source>
</evidence>
<evidence type="ECO:0000256" key="2">
    <source>
        <dbReference type="ARBA" id="ARBA00009077"/>
    </source>
</evidence>
<dbReference type="GO" id="GO:0047804">
    <property type="term" value="F:cysteine-S-conjugate beta-lyase activity"/>
    <property type="evidence" value="ECO:0007669"/>
    <property type="project" value="UniProtKB-EC"/>
</dbReference>
<dbReference type="Pfam" id="PF01053">
    <property type="entry name" value="Cys_Met_Meta_PP"/>
    <property type="match status" value="1"/>
</dbReference>
<dbReference type="GO" id="GO:0019346">
    <property type="term" value="P:transsulfuration"/>
    <property type="evidence" value="ECO:0007669"/>
    <property type="project" value="InterPro"/>
</dbReference>
<evidence type="ECO:0000256" key="6">
    <source>
        <dbReference type="ARBA" id="ARBA00047517"/>
    </source>
</evidence>
<dbReference type="InterPro" id="IPR015422">
    <property type="entry name" value="PyrdxlP-dep_Trfase_small"/>
</dbReference>